<evidence type="ECO:0000256" key="3">
    <source>
        <dbReference type="ARBA" id="ARBA00022759"/>
    </source>
</evidence>
<gene>
    <name evidence="6" type="primary">rnpA_40</name>
    <name evidence="6" type="ORF">SDC9_128647</name>
</gene>
<organism evidence="6">
    <name type="scientific">bioreactor metagenome</name>
    <dbReference type="NCBI Taxonomy" id="1076179"/>
    <lineage>
        <taxon>unclassified sequences</taxon>
        <taxon>metagenomes</taxon>
        <taxon>ecological metagenomes</taxon>
    </lineage>
</organism>
<dbReference type="AlphaFoldDB" id="A0A645CXI7"/>
<dbReference type="EMBL" id="VSSQ01030905">
    <property type="protein sequence ID" value="MPM81593.1"/>
    <property type="molecule type" value="Genomic_DNA"/>
</dbReference>
<dbReference type="GO" id="GO:0000049">
    <property type="term" value="F:tRNA binding"/>
    <property type="evidence" value="ECO:0007669"/>
    <property type="project" value="InterPro"/>
</dbReference>
<dbReference type="Pfam" id="PF00825">
    <property type="entry name" value="Ribonuclease_P"/>
    <property type="match status" value="1"/>
</dbReference>
<reference evidence="6" key="1">
    <citation type="submission" date="2019-08" db="EMBL/GenBank/DDBJ databases">
        <authorList>
            <person name="Kucharzyk K."/>
            <person name="Murdoch R.W."/>
            <person name="Higgins S."/>
            <person name="Loffler F."/>
        </authorList>
    </citation>
    <scope>NUCLEOTIDE SEQUENCE</scope>
</reference>
<proteinExistence type="inferred from homology"/>
<dbReference type="Gene3D" id="3.30.230.10">
    <property type="match status" value="1"/>
</dbReference>
<keyword evidence="1" id="KW-0819">tRNA processing</keyword>
<dbReference type="GO" id="GO:0004526">
    <property type="term" value="F:ribonuclease P activity"/>
    <property type="evidence" value="ECO:0007669"/>
    <property type="project" value="UniProtKB-EC"/>
</dbReference>
<dbReference type="EC" id="3.1.26.5" evidence="6"/>
<evidence type="ECO:0000256" key="4">
    <source>
        <dbReference type="ARBA" id="ARBA00022801"/>
    </source>
</evidence>
<dbReference type="PANTHER" id="PTHR33992">
    <property type="entry name" value="RIBONUCLEASE P PROTEIN COMPONENT"/>
    <property type="match status" value="1"/>
</dbReference>
<name>A0A645CXI7_9ZZZZ</name>
<evidence type="ECO:0000313" key="6">
    <source>
        <dbReference type="EMBL" id="MPM81593.1"/>
    </source>
</evidence>
<dbReference type="PANTHER" id="PTHR33992:SF1">
    <property type="entry name" value="RIBONUCLEASE P PROTEIN COMPONENT"/>
    <property type="match status" value="1"/>
</dbReference>
<dbReference type="InterPro" id="IPR020568">
    <property type="entry name" value="Ribosomal_Su5_D2-typ_SF"/>
</dbReference>
<keyword evidence="4 6" id="KW-0378">Hydrolase</keyword>
<comment type="caution">
    <text evidence="6">The sequence shown here is derived from an EMBL/GenBank/DDBJ whole genome shotgun (WGS) entry which is preliminary data.</text>
</comment>
<evidence type="ECO:0000256" key="1">
    <source>
        <dbReference type="ARBA" id="ARBA00022694"/>
    </source>
</evidence>
<keyword evidence="5" id="KW-0694">RNA-binding</keyword>
<sequence>MKLYTIKENRLFGRAYAKGKSSPQKHIAVYMLPSKPKFKTKYGITVNKKLAGSVGRNRGKRLIREAYRALYPEIESTGKYYILIFVARTRLFNKNVKTGNVLSDMRTALRELGILPAEKI</sequence>
<dbReference type="GO" id="GO:0042781">
    <property type="term" value="F:3'-tRNA processing endoribonuclease activity"/>
    <property type="evidence" value="ECO:0007669"/>
    <property type="project" value="TreeGrafter"/>
</dbReference>
<protein>
    <submittedName>
        <fullName evidence="6">Ribonuclease P protein component</fullName>
        <ecNumber evidence="6">3.1.26.5</ecNumber>
    </submittedName>
</protein>
<keyword evidence="2" id="KW-0540">Nuclease</keyword>
<dbReference type="GO" id="GO:0030677">
    <property type="term" value="C:ribonuclease P complex"/>
    <property type="evidence" value="ECO:0007669"/>
    <property type="project" value="TreeGrafter"/>
</dbReference>
<dbReference type="InterPro" id="IPR014721">
    <property type="entry name" value="Ribsml_uS5_D2-typ_fold_subgr"/>
</dbReference>
<dbReference type="InterPro" id="IPR000100">
    <property type="entry name" value="RNase_P"/>
</dbReference>
<dbReference type="HAMAP" id="MF_00227">
    <property type="entry name" value="RNase_P"/>
    <property type="match status" value="1"/>
</dbReference>
<dbReference type="SUPFAM" id="SSF54211">
    <property type="entry name" value="Ribosomal protein S5 domain 2-like"/>
    <property type="match status" value="1"/>
</dbReference>
<keyword evidence="3" id="KW-0255">Endonuclease</keyword>
<accession>A0A645CXI7</accession>
<evidence type="ECO:0000256" key="5">
    <source>
        <dbReference type="ARBA" id="ARBA00022884"/>
    </source>
</evidence>
<evidence type="ECO:0000256" key="2">
    <source>
        <dbReference type="ARBA" id="ARBA00022722"/>
    </source>
</evidence>